<dbReference type="GO" id="GO:0016020">
    <property type="term" value="C:membrane"/>
    <property type="evidence" value="ECO:0007669"/>
    <property type="project" value="UniProtKB-SubCell"/>
</dbReference>
<feature type="transmembrane region" description="Helical" evidence="6">
    <location>
        <begin position="20"/>
        <end position="38"/>
    </location>
</feature>
<accession>A0A844ZMZ2</accession>
<feature type="transmembrane region" description="Helical" evidence="6">
    <location>
        <begin position="230"/>
        <end position="249"/>
    </location>
</feature>
<sequence length="309" mass="33118">MSLSPQLHHRRRHALLRPEVAIPFLLVALIWGSTWLVIKDQLGAAPPSWSVAYRFAIATAGMALLAARQGTGFRMTASGHLFALGIGLSQFFGNFNFVYRAELHLTSGIVAVLFALLMVPNALLGRVFLGVTVTGRFLIGTVIALGGITLLLAHESMAMDPGTSIELGLVFTVLGILAASIANVMQASETARKQPIVLLLAWAMAWGTLFDITLAWSVSGPPVIPVEPRYWAGVAYLGLIGSVVTFPLYFKLIRDLGPGRAAYNGVLVPVVAMALSTVFENYQWSRLAIAGAVLALLGMLVALRGRQID</sequence>
<feature type="transmembrane region" description="Helical" evidence="6">
    <location>
        <begin position="79"/>
        <end position="99"/>
    </location>
</feature>
<evidence type="ECO:0000313" key="9">
    <source>
        <dbReference type="Proteomes" id="UP000435243"/>
    </source>
</evidence>
<dbReference type="SUPFAM" id="SSF103481">
    <property type="entry name" value="Multidrug resistance efflux transporter EmrE"/>
    <property type="match status" value="2"/>
</dbReference>
<evidence type="ECO:0000256" key="5">
    <source>
        <dbReference type="ARBA" id="ARBA00023136"/>
    </source>
</evidence>
<dbReference type="InterPro" id="IPR037185">
    <property type="entry name" value="EmrE-like"/>
</dbReference>
<comment type="caution">
    <text evidence="8">The sequence shown here is derived from an EMBL/GenBank/DDBJ whole genome shotgun (WGS) entry which is preliminary data.</text>
</comment>
<keyword evidence="4 6" id="KW-1133">Transmembrane helix</keyword>
<organism evidence="8 9">
    <name type="scientific">Alteraurantiacibacter aestuarii</name>
    <dbReference type="NCBI Taxonomy" id="650004"/>
    <lineage>
        <taxon>Bacteria</taxon>
        <taxon>Pseudomonadati</taxon>
        <taxon>Pseudomonadota</taxon>
        <taxon>Alphaproteobacteria</taxon>
        <taxon>Sphingomonadales</taxon>
        <taxon>Erythrobacteraceae</taxon>
        <taxon>Alteraurantiacibacter</taxon>
    </lineage>
</organism>
<proteinExistence type="inferred from homology"/>
<gene>
    <name evidence="8" type="ORF">GRI32_08000</name>
</gene>
<dbReference type="PANTHER" id="PTHR32322:SF2">
    <property type="entry name" value="EAMA DOMAIN-CONTAINING PROTEIN"/>
    <property type="match status" value="1"/>
</dbReference>
<feature type="transmembrane region" description="Helical" evidence="6">
    <location>
        <begin position="50"/>
        <end position="67"/>
    </location>
</feature>
<keyword evidence="5 6" id="KW-0472">Membrane</keyword>
<dbReference type="OrthoDB" id="2352272at2"/>
<feature type="domain" description="EamA" evidence="7">
    <location>
        <begin position="24"/>
        <end position="152"/>
    </location>
</feature>
<name>A0A844ZMZ2_9SPHN</name>
<dbReference type="InterPro" id="IPR000620">
    <property type="entry name" value="EamA_dom"/>
</dbReference>
<dbReference type="RefSeq" id="WP_160590926.1">
    <property type="nucleotide sequence ID" value="NZ_BAAAFP010000001.1"/>
</dbReference>
<feature type="transmembrane region" description="Helical" evidence="6">
    <location>
        <begin position="196"/>
        <end position="218"/>
    </location>
</feature>
<feature type="transmembrane region" description="Helical" evidence="6">
    <location>
        <begin position="136"/>
        <end position="153"/>
    </location>
</feature>
<evidence type="ECO:0000256" key="4">
    <source>
        <dbReference type="ARBA" id="ARBA00022989"/>
    </source>
</evidence>
<evidence type="ECO:0000313" key="8">
    <source>
        <dbReference type="EMBL" id="MXO88682.1"/>
    </source>
</evidence>
<dbReference type="PANTHER" id="PTHR32322">
    <property type="entry name" value="INNER MEMBRANE TRANSPORTER"/>
    <property type="match status" value="1"/>
</dbReference>
<feature type="transmembrane region" description="Helical" evidence="6">
    <location>
        <begin position="105"/>
        <end position="124"/>
    </location>
</feature>
<evidence type="ECO:0000256" key="2">
    <source>
        <dbReference type="ARBA" id="ARBA00007362"/>
    </source>
</evidence>
<dbReference type="EMBL" id="WTYY01000003">
    <property type="protein sequence ID" value="MXO88682.1"/>
    <property type="molecule type" value="Genomic_DNA"/>
</dbReference>
<feature type="transmembrane region" description="Helical" evidence="6">
    <location>
        <begin position="165"/>
        <end position="184"/>
    </location>
</feature>
<keyword evidence="3 6" id="KW-0812">Transmembrane</keyword>
<evidence type="ECO:0000256" key="3">
    <source>
        <dbReference type="ARBA" id="ARBA00022692"/>
    </source>
</evidence>
<feature type="transmembrane region" description="Helical" evidence="6">
    <location>
        <begin position="261"/>
        <end position="279"/>
    </location>
</feature>
<comment type="similarity">
    <text evidence="2">Belongs to the EamA transporter family.</text>
</comment>
<evidence type="ECO:0000256" key="6">
    <source>
        <dbReference type="SAM" id="Phobius"/>
    </source>
</evidence>
<keyword evidence="9" id="KW-1185">Reference proteome</keyword>
<evidence type="ECO:0000259" key="7">
    <source>
        <dbReference type="Pfam" id="PF00892"/>
    </source>
</evidence>
<evidence type="ECO:0000256" key="1">
    <source>
        <dbReference type="ARBA" id="ARBA00004141"/>
    </source>
</evidence>
<dbReference type="Pfam" id="PF00892">
    <property type="entry name" value="EamA"/>
    <property type="match status" value="2"/>
</dbReference>
<reference evidence="8 9" key="1">
    <citation type="submission" date="2019-12" db="EMBL/GenBank/DDBJ databases">
        <title>Genomic-based taxomic classification of the family Erythrobacteraceae.</title>
        <authorList>
            <person name="Xu L."/>
        </authorList>
    </citation>
    <scope>NUCLEOTIDE SEQUENCE [LARGE SCALE GENOMIC DNA]</scope>
    <source>
        <strain evidence="8 9">JCM 16339</strain>
    </source>
</reference>
<dbReference type="AlphaFoldDB" id="A0A844ZMZ2"/>
<feature type="domain" description="EamA" evidence="7">
    <location>
        <begin position="168"/>
        <end position="303"/>
    </location>
</feature>
<dbReference type="Proteomes" id="UP000435243">
    <property type="component" value="Unassembled WGS sequence"/>
</dbReference>
<comment type="subcellular location">
    <subcellularLocation>
        <location evidence="1">Membrane</location>
        <topology evidence="1">Multi-pass membrane protein</topology>
    </subcellularLocation>
</comment>
<feature type="transmembrane region" description="Helical" evidence="6">
    <location>
        <begin position="285"/>
        <end position="303"/>
    </location>
</feature>
<dbReference type="InterPro" id="IPR050638">
    <property type="entry name" value="AA-Vitamin_Transporters"/>
</dbReference>
<protein>
    <submittedName>
        <fullName evidence="8">EamA family transporter</fullName>
    </submittedName>
</protein>